<dbReference type="Gene3D" id="2.30.30.90">
    <property type="match status" value="1"/>
</dbReference>
<dbReference type="InterPro" id="IPR007167">
    <property type="entry name" value="Fe-transptr_FeoA-like"/>
</dbReference>
<evidence type="ECO:0000313" key="3">
    <source>
        <dbReference type="EMBL" id="UVI39467.1"/>
    </source>
</evidence>
<proteinExistence type="predicted"/>
<dbReference type="SMART" id="SM00899">
    <property type="entry name" value="FeoA"/>
    <property type="match status" value="1"/>
</dbReference>
<evidence type="ECO:0000256" key="1">
    <source>
        <dbReference type="ARBA" id="ARBA00023004"/>
    </source>
</evidence>
<accession>A0ABY5SY47</accession>
<dbReference type="InterPro" id="IPR038157">
    <property type="entry name" value="FeoA_core_dom"/>
</dbReference>
<dbReference type="InterPro" id="IPR008988">
    <property type="entry name" value="Transcriptional_repressor_C"/>
</dbReference>
<feature type="domain" description="Ferrous iron transporter FeoA-like" evidence="2">
    <location>
        <begin position="1"/>
        <end position="78"/>
    </location>
</feature>
<keyword evidence="4" id="KW-1185">Reference proteome</keyword>
<name>A0ABY5SY47_9SPHN</name>
<dbReference type="RefSeq" id="WP_265558850.1">
    <property type="nucleotide sequence ID" value="NZ_CP092471.1"/>
</dbReference>
<dbReference type="Proteomes" id="UP001065265">
    <property type="component" value="Chromosome"/>
</dbReference>
<keyword evidence="1" id="KW-0408">Iron</keyword>
<dbReference type="Pfam" id="PF04023">
    <property type="entry name" value="FeoA"/>
    <property type="match status" value="1"/>
</dbReference>
<dbReference type="SUPFAM" id="SSF50037">
    <property type="entry name" value="C-terminal domain of transcriptional repressors"/>
    <property type="match status" value="1"/>
</dbReference>
<evidence type="ECO:0000259" key="2">
    <source>
        <dbReference type="SMART" id="SM00899"/>
    </source>
</evidence>
<gene>
    <name evidence="3" type="ORF">L1F33_00430</name>
</gene>
<protein>
    <submittedName>
        <fullName evidence="3">Ferrous iron transport protein A</fullName>
    </submittedName>
</protein>
<reference evidence="3" key="1">
    <citation type="submission" date="2022-02" db="EMBL/GenBank/DDBJ databases">
        <title>Qipengyuania spongiae sp. nov., isolated from marine sponge.</title>
        <authorList>
            <person name="Li Z."/>
            <person name="Zhang M."/>
        </authorList>
    </citation>
    <scope>NUCLEOTIDE SEQUENCE</scope>
    <source>
        <strain evidence="3">PHS-Z21</strain>
    </source>
</reference>
<organism evidence="3 4">
    <name type="scientific">Qipengyuania spongiae</name>
    <dbReference type="NCBI Taxonomy" id="2909673"/>
    <lineage>
        <taxon>Bacteria</taxon>
        <taxon>Pseudomonadati</taxon>
        <taxon>Pseudomonadota</taxon>
        <taxon>Alphaproteobacteria</taxon>
        <taxon>Sphingomonadales</taxon>
        <taxon>Erythrobacteraceae</taxon>
        <taxon>Qipengyuania</taxon>
    </lineage>
</organism>
<sequence length="84" mass="9040">MKLHILAKQTPAVIRAVDWSAIAGDEAKRLRALGVDEGAEVVVTHRGVFGTADPLALRLGRMTIAVRRSHALAIEVDTATEEAR</sequence>
<evidence type="ECO:0000313" key="4">
    <source>
        <dbReference type="Proteomes" id="UP001065265"/>
    </source>
</evidence>
<dbReference type="EMBL" id="CP092471">
    <property type="protein sequence ID" value="UVI39467.1"/>
    <property type="molecule type" value="Genomic_DNA"/>
</dbReference>